<reference evidence="1 2" key="1">
    <citation type="journal article" date="2021" name="Elife">
        <title>Chloroplast acquisition without the gene transfer in kleptoplastic sea slugs, Plakobranchus ocellatus.</title>
        <authorList>
            <person name="Maeda T."/>
            <person name="Takahashi S."/>
            <person name="Yoshida T."/>
            <person name="Shimamura S."/>
            <person name="Takaki Y."/>
            <person name="Nagai Y."/>
            <person name="Toyoda A."/>
            <person name="Suzuki Y."/>
            <person name="Arimoto A."/>
            <person name="Ishii H."/>
            <person name="Satoh N."/>
            <person name="Nishiyama T."/>
            <person name="Hasebe M."/>
            <person name="Maruyama T."/>
            <person name="Minagawa J."/>
            <person name="Obokata J."/>
            <person name="Shigenobu S."/>
        </authorList>
    </citation>
    <scope>NUCLEOTIDE SEQUENCE [LARGE SCALE GENOMIC DNA]</scope>
</reference>
<evidence type="ECO:0000313" key="1">
    <source>
        <dbReference type="EMBL" id="GFO37617.1"/>
    </source>
</evidence>
<proteinExistence type="predicted"/>
<accession>A0AAV4D0E7</accession>
<dbReference type="AlphaFoldDB" id="A0AAV4D0E7"/>
<sequence length="83" mass="9240">MGQKLTLRSIQERFIRYSLVDGPMPRHELVTHGISPPYLAPCSKMSERHEDVLWGAGGTVASESALRSEWTLLSRVRAPPPPS</sequence>
<protein>
    <submittedName>
        <fullName evidence="1">Uncharacterized protein</fullName>
    </submittedName>
</protein>
<organism evidence="1 2">
    <name type="scientific">Plakobranchus ocellatus</name>
    <dbReference type="NCBI Taxonomy" id="259542"/>
    <lineage>
        <taxon>Eukaryota</taxon>
        <taxon>Metazoa</taxon>
        <taxon>Spiralia</taxon>
        <taxon>Lophotrochozoa</taxon>
        <taxon>Mollusca</taxon>
        <taxon>Gastropoda</taxon>
        <taxon>Heterobranchia</taxon>
        <taxon>Euthyneura</taxon>
        <taxon>Panpulmonata</taxon>
        <taxon>Sacoglossa</taxon>
        <taxon>Placobranchoidea</taxon>
        <taxon>Plakobranchidae</taxon>
        <taxon>Plakobranchus</taxon>
    </lineage>
</organism>
<gene>
    <name evidence="1" type="ORF">PoB_006412200</name>
</gene>
<dbReference type="Proteomes" id="UP000735302">
    <property type="component" value="Unassembled WGS sequence"/>
</dbReference>
<comment type="caution">
    <text evidence="1">The sequence shown here is derived from an EMBL/GenBank/DDBJ whole genome shotgun (WGS) entry which is preliminary data.</text>
</comment>
<dbReference type="EMBL" id="BLXT01007282">
    <property type="protein sequence ID" value="GFO37617.1"/>
    <property type="molecule type" value="Genomic_DNA"/>
</dbReference>
<evidence type="ECO:0000313" key="2">
    <source>
        <dbReference type="Proteomes" id="UP000735302"/>
    </source>
</evidence>
<name>A0AAV4D0E7_9GAST</name>
<keyword evidence="2" id="KW-1185">Reference proteome</keyword>